<dbReference type="GeneID" id="4818356"/>
<dbReference type="EMBL" id="EF153632">
    <property type="protein sequence ID" value="ABL96735.1"/>
    <property type="molecule type" value="Genomic_DNA"/>
</dbReference>
<protein>
    <submittedName>
        <fullName evidence="2">Uncharacterized protein</fullName>
    </submittedName>
</protein>
<feature type="region of interest" description="Disordered" evidence="1">
    <location>
        <begin position="48"/>
        <end position="74"/>
    </location>
</feature>
<keyword evidence="3" id="KW-1185">Reference proteome</keyword>
<feature type="compositionally biased region" description="Basic and acidic residues" evidence="1">
    <location>
        <begin position="49"/>
        <end position="58"/>
    </location>
</feature>
<evidence type="ECO:0000313" key="2">
    <source>
        <dbReference type="EMBL" id="ABL96735.1"/>
    </source>
</evidence>
<name>A1YZQ8_9CAUD</name>
<accession>A1YZQ8</accession>
<evidence type="ECO:0000256" key="1">
    <source>
        <dbReference type="SAM" id="MobiDB-lite"/>
    </source>
</evidence>
<dbReference type="RefSeq" id="YP_001039688.1">
    <property type="nucleotide sequence ID" value="NC_009015.1"/>
</dbReference>
<dbReference type="Proteomes" id="UP000001793">
    <property type="component" value="Segment"/>
</dbReference>
<organism evidence="2 3">
    <name type="scientific">Burkholderia phage BcepF1</name>
    <dbReference type="NCBI Taxonomy" id="2886897"/>
    <lineage>
        <taxon>Viruses</taxon>
        <taxon>Duplodnaviria</taxon>
        <taxon>Heunggongvirae</taxon>
        <taxon>Uroviricota</taxon>
        <taxon>Caudoviricetes</taxon>
        <taxon>Lindbergviridae</taxon>
        <taxon>Bcepfunavirus</taxon>
        <taxon>Bcepfunavirus bcepF1</taxon>
    </lineage>
</organism>
<proteinExistence type="predicted"/>
<reference evidence="2 3" key="1">
    <citation type="submission" date="2006-12" db="EMBL/GenBank/DDBJ databases">
        <title>Genomic analysis of Burkholderia ambifaria phage BcepF1, a member of the Bcep781- like phage supergroup.</title>
        <authorList>
            <person name="Summer E.J."/>
            <person name="Robinson S."/>
            <person name="Haines C."/>
            <person name="Adams B."/>
            <person name="Daggett M."/>
            <person name="Landua J."/>
            <person name="Swanson S."/>
            <person name="Vorndam W."/>
            <person name="Morrison W."/>
            <person name="Nail K."/>
            <person name="Gonzalez C."/>
            <person name="Young R."/>
        </authorList>
    </citation>
    <scope>NUCLEOTIDE SEQUENCE [LARGE SCALE GENOMIC DNA]</scope>
</reference>
<gene>
    <name evidence="2" type="ORF">BcepF1.004</name>
</gene>
<evidence type="ECO:0000313" key="3">
    <source>
        <dbReference type="Proteomes" id="UP000001793"/>
    </source>
</evidence>
<sequence length="74" mass="8744">MTLEEELIAAYDRYLCRMASLGKTDEQWNYDEFCVKSMDAVSIKCRRNGQKDAQKELPIELQRNPKLGRRSEWS</sequence>
<dbReference type="KEGG" id="vg:4818356"/>